<keyword evidence="9" id="KW-1185">Reference proteome</keyword>
<evidence type="ECO:0000256" key="3">
    <source>
        <dbReference type="ARBA" id="ARBA00023052"/>
    </source>
</evidence>
<dbReference type="PANTHER" id="PTHR11516:SF60">
    <property type="entry name" value="PYRUVATE DEHYDROGENASE E1 COMPONENT SUBUNIT ALPHA"/>
    <property type="match status" value="1"/>
</dbReference>
<dbReference type="STRING" id="1169540.A0A0G4F429"/>
<dbReference type="AlphaFoldDB" id="A0A0G4F429"/>
<comment type="cofactor">
    <cofactor evidence="1 5">
        <name>thiamine diphosphate</name>
        <dbReference type="ChEBI" id="CHEBI:58937"/>
    </cofactor>
</comment>
<evidence type="ECO:0000313" key="8">
    <source>
        <dbReference type="EMBL" id="CEM06775.1"/>
    </source>
</evidence>
<comment type="catalytic activity">
    <reaction evidence="5">
        <text>N(6)-[(R)-lipoyl]-L-lysyl-[protein] + pyruvate + H(+) = N(6)-[(R)-S(8)-acetyldihydrolipoyl]-L-lysyl-[protein] + CO2</text>
        <dbReference type="Rhea" id="RHEA:19189"/>
        <dbReference type="Rhea" id="RHEA-COMP:10474"/>
        <dbReference type="Rhea" id="RHEA-COMP:10478"/>
        <dbReference type="ChEBI" id="CHEBI:15361"/>
        <dbReference type="ChEBI" id="CHEBI:15378"/>
        <dbReference type="ChEBI" id="CHEBI:16526"/>
        <dbReference type="ChEBI" id="CHEBI:83099"/>
        <dbReference type="ChEBI" id="CHEBI:83111"/>
        <dbReference type="EC" id="1.2.4.1"/>
    </reaction>
</comment>
<dbReference type="GO" id="GO:0004739">
    <property type="term" value="F:pyruvate dehydrogenase (acetyl-transferring) activity"/>
    <property type="evidence" value="ECO:0007669"/>
    <property type="project" value="UniProtKB-UniRule"/>
</dbReference>
<dbReference type="VEuPathDB" id="CryptoDB:Vbra_8768"/>
<gene>
    <name evidence="8" type="ORF">Vbra_8768</name>
</gene>
<evidence type="ECO:0000256" key="1">
    <source>
        <dbReference type="ARBA" id="ARBA00001964"/>
    </source>
</evidence>
<dbReference type="InParanoid" id="A0A0G4F429"/>
<dbReference type="InterPro" id="IPR029061">
    <property type="entry name" value="THDP-binding"/>
</dbReference>
<evidence type="ECO:0000256" key="5">
    <source>
        <dbReference type="RuleBase" id="RU361139"/>
    </source>
</evidence>
<keyword evidence="2 5" id="KW-0560">Oxidoreductase</keyword>
<dbReference type="InterPro" id="IPR001017">
    <property type="entry name" value="DH_E1"/>
</dbReference>
<organism evidence="8 9">
    <name type="scientific">Vitrella brassicaformis (strain CCMP3155)</name>
    <dbReference type="NCBI Taxonomy" id="1169540"/>
    <lineage>
        <taxon>Eukaryota</taxon>
        <taxon>Sar</taxon>
        <taxon>Alveolata</taxon>
        <taxon>Colpodellida</taxon>
        <taxon>Vitrellaceae</taxon>
        <taxon>Vitrella</taxon>
    </lineage>
</organism>
<evidence type="ECO:0000256" key="6">
    <source>
        <dbReference type="SAM" id="MobiDB-lite"/>
    </source>
</evidence>
<dbReference type="EMBL" id="CDMY01000370">
    <property type="protein sequence ID" value="CEM06775.1"/>
    <property type="molecule type" value="Genomic_DNA"/>
</dbReference>
<dbReference type="FunCoup" id="A0A0G4F429">
    <property type="interactions" value="104"/>
</dbReference>
<protein>
    <recommendedName>
        <fullName evidence="5">Pyruvate dehydrogenase E1 component subunit alpha</fullName>
        <ecNumber evidence="5">1.2.4.1</ecNumber>
    </recommendedName>
</protein>
<feature type="region of interest" description="Disordered" evidence="6">
    <location>
        <begin position="385"/>
        <end position="413"/>
    </location>
</feature>
<dbReference type="Gene3D" id="3.40.50.970">
    <property type="match status" value="1"/>
</dbReference>
<dbReference type="InterPro" id="IPR017597">
    <property type="entry name" value="Pyrv_DH_E1_asu_subgrp-y"/>
</dbReference>
<evidence type="ECO:0000256" key="4">
    <source>
        <dbReference type="ARBA" id="ARBA00023317"/>
    </source>
</evidence>
<dbReference type="GO" id="GO:0006086">
    <property type="term" value="P:pyruvate decarboxylation to acetyl-CoA"/>
    <property type="evidence" value="ECO:0007669"/>
    <property type="project" value="InterPro"/>
</dbReference>
<dbReference type="InterPro" id="IPR050642">
    <property type="entry name" value="PDH_E1_Alpha_Subunit"/>
</dbReference>
<dbReference type="Proteomes" id="UP000041254">
    <property type="component" value="Unassembled WGS sequence"/>
</dbReference>
<evidence type="ECO:0000256" key="2">
    <source>
        <dbReference type="ARBA" id="ARBA00023002"/>
    </source>
</evidence>
<dbReference type="NCBIfam" id="TIGR03182">
    <property type="entry name" value="PDH_E1_alph_y"/>
    <property type="match status" value="1"/>
</dbReference>
<dbReference type="SUPFAM" id="SSF52518">
    <property type="entry name" value="Thiamin diphosphate-binding fold (THDP-binding)"/>
    <property type="match status" value="1"/>
</dbReference>
<dbReference type="OrthoDB" id="10256198at2759"/>
<feature type="compositionally biased region" description="Basic and acidic residues" evidence="6">
    <location>
        <begin position="385"/>
        <end position="395"/>
    </location>
</feature>
<dbReference type="OMA" id="HMFSKEW"/>
<keyword evidence="4 5" id="KW-0670">Pyruvate</keyword>
<dbReference type="EC" id="1.2.4.1" evidence="5"/>
<keyword evidence="3 5" id="KW-0786">Thiamine pyrophosphate</keyword>
<dbReference type="PhylomeDB" id="A0A0G4F429"/>
<sequence>MSVSALQNIATSTAEAPPAPADLPKRNYLRSMRANVDAKVAQMLYEDMCLGRQFEDMCAQMYYRGRVAGFVHLYNGQEAVSTGIIKCLRKDDVISSTYRDHVHALSKGVPAREVMAELYGKETGCSKGRGGSMHMFSKEWGVMGGFAFISENVPIALGAAFSIAYRRQQMLDESADQVVVCFLGDGASNNGIFYEAMNMAALARLPIIFVVENNNWAIGMAHYRSTSVPEIYKKGPAFGVPGYEVDGMDVLAVRAAARKAVKRARAGEGPTLIEALTYRFRGHSLADPDELRAPLEKSAWLARDPIATFGEYMKDMGYSNDYLLKETQKKVRALVEDSVSFAESSPEPKVEEVGEYIFADGYVPEPEHFSDEELHQYAVALKDELDQQERRKAGDKTPPTAVQLQRQPLKVID</sequence>
<feature type="domain" description="Dehydrogenase E1 component" evidence="7">
    <location>
        <begin position="47"/>
        <end position="350"/>
    </location>
</feature>
<evidence type="ECO:0000259" key="7">
    <source>
        <dbReference type="Pfam" id="PF00676"/>
    </source>
</evidence>
<dbReference type="CDD" id="cd02000">
    <property type="entry name" value="TPP_E1_PDC_ADC_BCADC"/>
    <property type="match status" value="1"/>
</dbReference>
<dbReference type="FunFam" id="3.40.50.970:FF:000013">
    <property type="entry name" value="Pyruvate dehydrogenase E1 component subunit alpha"/>
    <property type="match status" value="1"/>
</dbReference>
<dbReference type="PANTHER" id="PTHR11516">
    <property type="entry name" value="PYRUVATE DEHYDROGENASE E1 COMPONENT, ALPHA SUBUNIT BACTERIAL AND ORGANELLAR"/>
    <property type="match status" value="1"/>
</dbReference>
<evidence type="ECO:0000313" key="9">
    <source>
        <dbReference type="Proteomes" id="UP000041254"/>
    </source>
</evidence>
<proteinExistence type="predicted"/>
<comment type="function">
    <text evidence="5">The pyruvate dehydrogenase complex catalyzes the overall conversion of pyruvate to acetyl-CoA and CO(2).</text>
</comment>
<dbReference type="Pfam" id="PF00676">
    <property type="entry name" value="E1_dh"/>
    <property type="match status" value="1"/>
</dbReference>
<name>A0A0G4F429_VITBC</name>
<accession>A0A0G4F429</accession>
<reference evidence="8 9" key="1">
    <citation type="submission" date="2014-11" db="EMBL/GenBank/DDBJ databases">
        <authorList>
            <person name="Zhu J."/>
            <person name="Qi W."/>
            <person name="Song R."/>
        </authorList>
    </citation>
    <scope>NUCLEOTIDE SEQUENCE [LARGE SCALE GENOMIC DNA]</scope>
</reference>